<dbReference type="GO" id="GO:0016491">
    <property type="term" value="F:oxidoreductase activity"/>
    <property type="evidence" value="ECO:0007669"/>
    <property type="project" value="UniProtKB-KW"/>
</dbReference>
<dbReference type="Proteomes" id="UP000003374">
    <property type="component" value="Unassembled WGS sequence"/>
</dbReference>
<comment type="caution">
    <text evidence="2">The sequence shown here is derived from an EMBL/GenBank/DDBJ whole genome shotgun (WGS) entry which is preliminary data.</text>
</comment>
<dbReference type="PANTHER" id="PTHR43658">
    <property type="entry name" value="SHORT-CHAIN DEHYDROGENASE/REDUCTASE"/>
    <property type="match status" value="1"/>
</dbReference>
<evidence type="ECO:0000313" key="2">
    <source>
        <dbReference type="EMBL" id="EAR21034.1"/>
    </source>
</evidence>
<dbReference type="InterPro" id="IPR036291">
    <property type="entry name" value="NAD(P)-bd_dom_sf"/>
</dbReference>
<dbReference type="InterPro" id="IPR002347">
    <property type="entry name" value="SDR_fam"/>
</dbReference>
<dbReference type="EMBL" id="AAOF01000013">
    <property type="protein sequence ID" value="EAR21034.1"/>
    <property type="molecule type" value="Genomic_DNA"/>
</dbReference>
<keyword evidence="1" id="KW-0560">Oxidoreductase</keyword>
<dbReference type="Pfam" id="PF13561">
    <property type="entry name" value="adh_short_C2"/>
    <property type="match status" value="1"/>
</dbReference>
<dbReference type="eggNOG" id="COG1028">
    <property type="taxonomic scope" value="Bacteria"/>
</dbReference>
<dbReference type="AlphaFoldDB" id="A4BTD2"/>
<dbReference type="SUPFAM" id="SSF51735">
    <property type="entry name" value="NAD(P)-binding Rossmann-fold domains"/>
    <property type="match status" value="1"/>
</dbReference>
<evidence type="ECO:0000256" key="1">
    <source>
        <dbReference type="ARBA" id="ARBA00023002"/>
    </source>
</evidence>
<evidence type="ECO:0000313" key="3">
    <source>
        <dbReference type="Proteomes" id="UP000003374"/>
    </source>
</evidence>
<protein>
    <submittedName>
        <fullName evidence="2">3-ketoacyl-(Acyl-carrier-protein) reductase</fullName>
    </submittedName>
</protein>
<gene>
    <name evidence="2" type="ORF">NB231_07687</name>
</gene>
<proteinExistence type="predicted"/>
<sequence length="95" mass="10383">MTVTWAEELARHRIWVAAIAPGFYNTRMVAAMPAKVLDKIKAKIPLGRLADPNEIGHSVVYLFENDYFNGRVLEAGGGCVCREAPTASLIPVLAE</sequence>
<dbReference type="PANTHER" id="PTHR43658:SF8">
    <property type="entry name" value="17-BETA-HYDROXYSTEROID DEHYDROGENASE 14-RELATED"/>
    <property type="match status" value="1"/>
</dbReference>
<dbReference type="PRINTS" id="PR00081">
    <property type="entry name" value="GDHRDH"/>
</dbReference>
<name>A4BTD2_9GAMM</name>
<organism evidence="2 3">
    <name type="scientific">Nitrococcus mobilis Nb-231</name>
    <dbReference type="NCBI Taxonomy" id="314278"/>
    <lineage>
        <taxon>Bacteria</taxon>
        <taxon>Pseudomonadati</taxon>
        <taxon>Pseudomonadota</taxon>
        <taxon>Gammaproteobacteria</taxon>
        <taxon>Chromatiales</taxon>
        <taxon>Ectothiorhodospiraceae</taxon>
        <taxon>Nitrococcus</taxon>
    </lineage>
</organism>
<keyword evidence="3" id="KW-1185">Reference proteome</keyword>
<accession>A4BTD2</accession>
<dbReference type="Gene3D" id="3.40.50.720">
    <property type="entry name" value="NAD(P)-binding Rossmann-like Domain"/>
    <property type="match status" value="1"/>
</dbReference>
<dbReference type="STRING" id="314278.NB231_07687"/>
<dbReference type="HOGENOM" id="CLU_010194_47_12_6"/>
<reference evidence="2 3" key="1">
    <citation type="submission" date="2006-02" db="EMBL/GenBank/DDBJ databases">
        <authorList>
            <person name="Waterbury J."/>
            <person name="Ferriera S."/>
            <person name="Johnson J."/>
            <person name="Kravitz S."/>
            <person name="Halpern A."/>
            <person name="Remington K."/>
            <person name="Beeson K."/>
            <person name="Tran B."/>
            <person name="Rogers Y.-H."/>
            <person name="Friedman R."/>
            <person name="Venter J.C."/>
        </authorList>
    </citation>
    <scope>NUCLEOTIDE SEQUENCE [LARGE SCALE GENOMIC DNA]</scope>
    <source>
        <strain evidence="2 3">Nb-231</strain>
    </source>
</reference>